<proteinExistence type="predicted"/>
<dbReference type="EMBL" id="JASITI010000037">
    <property type="protein sequence ID" value="MDK9498974.1"/>
    <property type="molecule type" value="Genomic_DNA"/>
</dbReference>
<feature type="region of interest" description="Disordered" evidence="3">
    <location>
        <begin position="167"/>
        <end position="191"/>
    </location>
</feature>
<gene>
    <name evidence="5" type="ORF">QEZ40_004183</name>
</gene>
<keyword evidence="4" id="KW-1133">Transmembrane helix</keyword>
<sequence>MTGTAGTTWHPEVSEISDLTEGLLSPSRSAEVRSHLGNCVLCADVLASLEEIRSLLGTLPGPPRMPSSIAGRIDAALAAEALLDSTTPRAEAAVPEPHPATDVSRETSPAATGGSGRSEAHRPAGHPSGPTGPGRRRARRRIAVLTGLAGAAACALAVVLFNGLGGTGSHDTATRNDTARASADSATPGEYTAQGLRQSVRQLLAGEPAANTPKTAPGETDRSMGLQEASPGLAPADRLASPEPAAVPPCVQQGTGRTEPPVAAERGSYQGTPVYLVVLPHPGDPARVDAYLVPAGCADNPAQTPDKPLLTSTYPRN</sequence>
<name>A0ABT7H0G8_9ACTN</name>
<evidence type="ECO:0000256" key="2">
    <source>
        <dbReference type="ARBA" id="ARBA00023163"/>
    </source>
</evidence>
<keyword evidence="1" id="KW-0805">Transcription regulation</keyword>
<evidence type="ECO:0000313" key="6">
    <source>
        <dbReference type="Proteomes" id="UP001223390"/>
    </source>
</evidence>
<feature type="region of interest" description="Disordered" evidence="3">
    <location>
        <begin position="207"/>
        <end position="264"/>
    </location>
</feature>
<evidence type="ECO:0000256" key="3">
    <source>
        <dbReference type="SAM" id="MobiDB-lite"/>
    </source>
</evidence>
<dbReference type="RefSeq" id="WP_285345018.1">
    <property type="nucleotide sequence ID" value="NZ_JASITI010000037.1"/>
</dbReference>
<dbReference type="Proteomes" id="UP001223390">
    <property type="component" value="Unassembled WGS sequence"/>
</dbReference>
<keyword evidence="4" id="KW-0472">Membrane</keyword>
<dbReference type="Gene3D" id="1.10.10.1320">
    <property type="entry name" value="Anti-sigma factor, zinc-finger domain"/>
    <property type="match status" value="1"/>
</dbReference>
<keyword evidence="6" id="KW-1185">Reference proteome</keyword>
<feature type="transmembrane region" description="Helical" evidence="4">
    <location>
        <begin position="142"/>
        <end position="164"/>
    </location>
</feature>
<accession>A0ABT7H0G8</accession>
<evidence type="ECO:0008006" key="7">
    <source>
        <dbReference type="Google" id="ProtNLM"/>
    </source>
</evidence>
<protein>
    <recommendedName>
        <fullName evidence="7">Zinc-finger domain-containing protein</fullName>
    </recommendedName>
</protein>
<reference evidence="5 6" key="1">
    <citation type="submission" date="2023-05" db="EMBL/GenBank/DDBJ databases">
        <title>Sequencing and Assembly of Streptomyces sp. NP73.</title>
        <authorList>
            <person name="Konwar A.N."/>
            <person name="Saikia K."/>
            <person name="Thakur D."/>
        </authorList>
    </citation>
    <scope>NUCLEOTIDE SEQUENCE [LARGE SCALE GENOMIC DNA]</scope>
    <source>
        <strain evidence="5 6">NP73</strain>
    </source>
</reference>
<keyword evidence="4" id="KW-0812">Transmembrane</keyword>
<evidence type="ECO:0000256" key="1">
    <source>
        <dbReference type="ARBA" id="ARBA00023015"/>
    </source>
</evidence>
<dbReference type="InterPro" id="IPR041916">
    <property type="entry name" value="Anti_sigma_zinc_sf"/>
</dbReference>
<feature type="region of interest" description="Disordered" evidence="3">
    <location>
        <begin position="89"/>
        <end position="137"/>
    </location>
</feature>
<evidence type="ECO:0000313" key="5">
    <source>
        <dbReference type="EMBL" id="MDK9498974.1"/>
    </source>
</evidence>
<keyword evidence="2" id="KW-0804">Transcription</keyword>
<organism evidence="5 6">
    <name type="scientific">Streptomyces katrae</name>
    <dbReference type="NCBI Taxonomy" id="68223"/>
    <lineage>
        <taxon>Bacteria</taxon>
        <taxon>Bacillati</taxon>
        <taxon>Actinomycetota</taxon>
        <taxon>Actinomycetes</taxon>
        <taxon>Kitasatosporales</taxon>
        <taxon>Streptomycetaceae</taxon>
        <taxon>Streptomyces</taxon>
    </lineage>
</organism>
<comment type="caution">
    <text evidence="5">The sequence shown here is derived from an EMBL/GenBank/DDBJ whole genome shotgun (WGS) entry which is preliminary data.</text>
</comment>
<evidence type="ECO:0000256" key="4">
    <source>
        <dbReference type="SAM" id="Phobius"/>
    </source>
</evidence>